<proteinExistence type="predicted"/>
<dbReference type="PANTHER" id="PTHR31639">
    <property type="entry name" value="F-BOX PROTEIN-LIKE"/>
    <property type="match status" value="1"/>
</dbReference>
<dbReference type="Gene3D" id="3.80.10.10">
    <property type="entry name" value="Ribonuclease Inhibitor"/>
    <property type="match status" value="1"/>
</dbReference>
<dbReference type="InterPro" id="IPR036047">
    <property type="entry name" value="F-box-like_dom_sf"/>
</dbReference>
<evidence type="ECO:0000313" key="3">
    <source>
        <dbReference type="Proteomes" id="UP001210211"/>
    </source>
</evidence>
<evidence type="ECO:0000259" key="1">
    <source>
        <dbReference type="PROSITE" id="PS50181"/>
    </source>
</evidence>
<dbReference type="PANTHER" id="PTHR31639:SF285">
    <property type="entry name" value="OS01G0730200 PROTEIN"/>
    <property type="match status" value="1"/>
</dbReference>
<evidence type="ECO:0000313" key="2">
    <source>
        <dbReference type="EMBL" id="KAJ3701329.1"/>
    </source>
</evidence>
<dbReference type="SUPFAM" id="SSF52047">
    <property type="entry name" value="RNI-like"/>
    <property type="match status" value="1"/>
</dbReference>
<dbReference type="InterPro" id="IPR053781">
    <property type="entry name" value="F-box_AtFBL13-like"/>
</dbReference>
<organism evidence="2 3">
    <name type="scientific">Rhynchospora tenuis</name>
    <dbReference type="NCBI Taxonomy" id="198213"/>
    <lineage>
        <taxon>Eukaryota</taxon>
        <taxon>Viridiplantae</taxon>
        <taxon>Streptophyta</taxon>
        <taxon>Embryophyta</taxon>
        <taxon>Tracheophyta</taxon>
        <taxon>Spermatophyta</taxon>
        <taxon>Magnoliopsida</taxon>
        <taxon>Liliopsida</taxon>
        <taxon>Poales</taxon>
        <taxon>Cyperaceae</taxon>
        <taxon>Cyperoideae</taxon>
        <taxon>Rhynchosporeae</taxon>
        <taxon>Rhynchospora</taxon>
    </lineage>
</organism>
<dbReference type="SMART" id="SM00256">
    <property type="entry name" value="FBOX"/>
    <property type="match status" value="1"/>
</dbReference>
<dbReference type="Proteomes" id="UP001210211">
    <property type="component" value="Unassembled WGS sequence"/>
</dbReference>
<protein>
    <recommendedName>
        <fullName evidence="1">F-box domain-containing protein</fullName>
    </recommendedName>
</protein>
<dbReference type="Pfam" id="PF24758">
    <property type="entry name" value="LRR_At5g56370"/>
    <property type="match status" value="1"/>
</dbReference>
<gene>
    <name evidence="2" type="ORF">LUZ61_005034</name>
</gene>
<sequence>MDDSEHQNSKVCGNLNGDYISNLPDDLKQQIFFKLPMKDVVRTSILSSKWKDSWTSIPSLVFKGKFTESRFIKLVDNVLIVHHGPILKFTLVSKHPCNEAIGRWMLSLSRNGIRNLKLRFGGGERCQIPSRLFSCIALNHVQLSGCIINVPQSFQGFKLLRALSLNKFDLTGISVGNLVSTCPLLEDLSLSHFAQQGCLHIIAANLRNLIICGEFHDLCLETPELTSASIYFYPNNEDYKMLSVANAGNESNIIQALGCLHKIRKLDVGGEFINYLAMGPKPENLPTIFNHLTEIFVPLYSWDQDEIAAALCLFKNAPNLRMLDIEFWDYECEDKPQAQDLWKLKRPEVCLFKCLKEANILHVQNPVLSIESMLQFSELVLSTAPVLQKLNVIDFKDATLFLKKLECFPKLSKEAKIVRVKEW</sequence>
<dbReference type="InterPro" id="IPR032675">
    <property type="entry name" value="LRR_dom_sf"/>
</dbReference>
<keyword evidence="3" id="KW-1185">Reference proteome</keyword>
<dbReference type="SUPFAM" id="SSF81383">
    <property type="entry name" value="F-box domain"/>
    <property type="match status" value="1"/>
</dbReference>
<dbReference type="InterPro" id="IPR001810">
    <property type="entry name" value="F-box_dom"/>
</dbReference>
<reference evidence="2 3" key="1">
    <citation type="journal article" date="2022" name="Cell">
        <title>Repeat-based holocentromeres influence genome architecture and karyotype evolution.</title>
        <authorList>
            <person name="Hofstatter P.G."/>
            <person name="Thangavel G."/>
            <person name="Lux T."/>
            <person name="Neumann P."/>
            <person name="Vondrak T."/>
            <person name="Novak P."/>
            <person name="Zhang M."/>
            <person name="Costa L."/>
            <person name="Castellani M."/>
            <person name="Scott A."/>
            <person name="Toegelov H."/>
            <person name="Fuchs J."/>
            <person name="Mata-Sucre Y."/>
            <person name="Dias Y."/>
            <person name="Vanzela A.L.L."/>
            <person name="Huettel B."/>
            <person name="Almeida C.C.S."/>
            <person name="Simkova H."/>
            <person name="Souza G."/>
            <person name="Pedrosa-Harand A."/>
            <person name="Macas J."/>
            <person name="Mayer K.F.X."/>
            <person name="Houben A."/>
            <person name="Marques A."/>
        </authorList>
    </citation>
    <scope>NUCLEOTIDE SEQUENCE [LARGE SCALE GENOMIC DNA]</scope>
    <source>
        <strain evidence="2">RhyTen1mFocal</strain>
    </source>
</reference>
<dbReference type="Pfam" id="PF00646">
    <property type="entry name" value="F-box"/>
    <property type="match status" value="1"/>
</dbReference>
<dbReference type="PROSITE" id="PS50181">
    <property type="entry name" value="FBOX"/>
    <property type="match status" value="1"/>
</dbReference>
<dbReference type="InterPro" id="IPR055411">
    <property type="entry name" value="LRR_FXL15/At3g58940/PEG3-like"/>
</dbReference>
<comment type="caution">
    <text evidence="2">The sequence shown here is derived from an EMBL/GenBank/DDBJ whole genome shotgun (WGS) entry which is preliminary data.</text>
</comment>
<dbReference type="CDD" id="cd22160">
    <property type="entry name" value="F-box_AtFBL13-like"/>
    <property type="match status" value="1"/>
</dbReference>
<feature type="domain" description="F-box" evidence="1">
    <location>
        <begin position="17"/>
        <end position="74"/>
    </location>
</feature>
<accession>A0AAD5ZNU1</accession>
<dbReference type="EMBL" id="JAMRDG010000001">
    <property type="protein sequence ID" value="KAJ3701329.1"/>
    <property type="molecule type" value="Genomic_DNA"/>
</dbReference>
<dbReference type="AlphaFoldDB" id="A0AAD5ZNU1"/>
<name>A0AAD5ZNU1_9POAL</name>